<dbReference type="SUPFAM" id="SSF52255">
    <property type="entry name" value="N5-CAIR mutase (phosphoribosylaminoimidazole carboxylase, PurE)"/>
    <property type="match status" value="1"/>
</dbReference>
<dbReference type="EMBL" id="FMXO01000022">
    <property type="protein sequence ID" value="SDB60566.1"/>
    <property type="molecule type" value="Genomic_DNA"/>
</dbReference>
<dbReference type="GO" id="GO:0006189">
    <property type="term" value="P:'de novo' IMP biosynthetic process"/>
    <property type="evidence" value="ECO:0007669"/>
    <property type="project" value="InterPro"/>
</dbReference>
<evidence type="ECO:0000313" key="2">
    <source>
        <dbReference type="EMBL" id="SDB60566.1"/>
    </source>
</evidence>
<gene>
    <name evidence="2" type="ORF">SAMN05660653_03113</name>
</gene>
<dbReference type="STRING" id="617002.SAMN05660653_03113"/>
<accession>A0A1G6ET19</accession>
<organism evidence="2 3">
    <name type="scientific">Desulfonatronum thiosulfatophilum</name>
    <dbReference type="NCBI Taxonomy" id="617002"/>
    <lineage>
        <taxon>Bacteria</taxon>
        <taxon>Pseudomonadati</taxon>
        <taxon>Thermodesulfobacteriota</taxon>
        <taxon>Desulfovibrionia</taxon>
        <taxon>Desulfovibrionales</taxon>
        <taxon>Desulfonatronaceae</taxon>
        <taxon>Desulfonatronum</taxon>
    </lineage>
</organism>
<dbReference type="AlphaFoldDB" id="A0A1G6ET19"/>
<dbReference type="GO" id="GO:0016787">
    <property type="term" value="F:hydrolase activity"/>
    <property type="evidence" value="ECO:0007669"/>
    <property type="project" value="InterPro"/>
</dbReference>
<dbReference type="Proteomes" id="UP000198771">
    <property type="component" value="Unassembled WGS sequence"/>
</dbReference>
<dbReference type="Pfam" id="PF00731">
    <property type="entry name" value="AIRC"/>
    <property type="match status" value="1"/>
</dbReference>
<dbReference type="PANTHER" id="PTHR43064">
    <property type="entry name" value="PHOSPHORIBOSYLAMINOIMIDAZOLE CARBOXYLASE-RELATED"/>
    <property type="match status" value="1"/>
</dbReference>
<protein>
    <recommendedName>
        <fullName evidence="1">PurE domain-containing protein</fullName>
    </recommendedName>
</protein>
<proteinExistence type="predicted"/>
<dbReference type="InterPro" id="IPR039476">
    <property type="entry name" value="P2CMN_synthase_LarB"/>
</dbReference>
<evidence type="ECO:0000259" key="1">
    <source>
        <dbReference type="SMART" id="SM01001"/>
    </source>
</evidence>
<dbReference type="SMART" id="SM01001">
    <property type="entry name" value="AIRC"/>
    <property type="match status" value="1"/>
</dbReference>
<name>A0A1G6ET19_9BACT</name>
<keyword evidence="3" id="KW-1185">Reference proteome</keyword>
<feature type="domain" description="PurE" evidence="1">
    <location>
        <begin position="119"/>
        <end position="251"/>
    </location>
</feature>
<dbReference type="NCBIfam" id="NF033503">
    <property type="entry name" value="LarB"/>
    <property type="match status" value="1"/>
</dbReference>
<dbReference type="RefSeq" id="WP_092123748.1">
    <property type="nucleotide sequence ID" value="NZ_FMXO01000022.1"/>
</dbReference>
<evidence type="ECO:0000313" key="3">
    <source>
        <dbReference type="Proteomes" id="UP000198771"/>
    </source>
</evidence>
<dbReference type="PANTHER" id="PTHR43064:SF1">
    <property type="entry name" value="SLL1489 PROTEIN"/>
    <property type="match status" value="1"/>
</dbReference>
<reference evidence="2 3" key="1">
    <citation type="submission" date="2016-10" db="EMBL/GenBank/DDBJ databases">
        <authorList>
            <person name="de Groot N.N."/>
        </authorList>
    </citation>
    <scope>NUCLEOTIDE SEQUENCE [LARGE SCALE GENOMIC DNA]</scope>
    <source>
        <strain evidence="2 3">ASO4-2</strain>
    </source>
</reference>
<sequence length="252" mass="26770">MDAQDILKQLLIDIQNGRMNVEQGMEQLRDFPVMDLGHTKIDRHRSLRNGFPEVIYGEGKTPEQIGEIFERMGTLANVLATRVSPEMAAHVQSLCPDVLYHPLARTLSLTRNAIVYGPGEIAIVTAGTSDLPVAEEARVTCEMLGSRATIVSDVGVAGIHRLFDRLSVIRQAQVIIVVAGMEGALASVVGGLVSQPIVAVPTSVGYGASLSGFTALMCMLTSCASGVTVVNIDNGFGAACAACKITNLFRDS</sequence>
<dbReference type="Gene3D" id="3.40.50.1970">
    <property type="match status" value="1"/>
</dbReference>
<dbReference type="InterPro" id="IPR000031">
    <property type="entry name" value="PurE_dom"/>
</dbReference>
<dbReference type="OrthoDB" id="9782511at2"/>